<protein>
    <submittedName>
        <fullName evidence="2">Uncharacterized protein</fullName>
    </submittedName>
</protein>
<dbReference type="OrthoDB" id="2748701at2759"/>
<dbReference type="EMBL" id="JAACJK010000219">
    <property type="protein sequence ID" value="KAF5317018.1"/>
    <property type="molecule type" value="Genomic_DNA"/>
</dbReference>
<feature type="region of interest" description="Disordered" evidence="1">
    <location>
        <begin position="106"/>
        <end position="148"/>
    </location>
</feature>
<reference evidence="2 3" key="1">
    <citation type="journal article" date="2020" name="ISME J.">
        <title>Uncovering the hidden diversity of litter-decomposition mechanisms in mushroom-forming fungi.</title>
        <authorList>
            <person name="Floudas D."/>
            <person name="Bentzer J."/>
            <person name="Ahren D."/>
            <person name="Johansson T."/>
            <person name="Persson P."/>
            <person name="Tunlid A."/>
        </authorList>
    </citation>
    <scope>NUCLEOTIDE SEQUENCE [LARGE SCALE GENOMIC DNA]</scope>
    <source>
        <strain evidence="2 3">CBS 175.51</strain>
    </source>
</reference>
<evidence type="ECO:0000313" key="2">
    <source>
        <dbReference type="EMBL" id="KAF5317018.1"/>
    </source>
</evidence>
<comment type="caution">
    <text evidence="2">The sequence shown here is derived from an EMBL/GenBank/DDBJ whole genome shotgun (WGS) entry which is preliminary data.</text>
</comment>
<accession>A0A8H5B6J9</accession>
<sequence>MSVQGLSQIHQCPPEIWIEIFNTACLDDGFTARSLVQVSRHMRAMSVGRLYHSIKIGTSEQLVKLETQLANRAPGSAVSGLEALKTRFLCIVLPLDVFDEAYPPDEPGVWAPEEGVEIDPNYHPLDSGSSEDSSTLGSDSDSDTSSTYEGDILESEAQELLSELADIAAEEAANGPASAIKISSLSDLEFSPSAVNRQQHRVYGAMRRILEACASTLEVFAFHYEPARGRVFLPYDIMIPPLPCLRQLSISIPHGSMIACLEREPRVDYTLLPPLYPSLRELRLLGRHLNSAWWESIIQSIPDSKDVKITSFLSVYRRLGYCLKQEGEHRWEFLDSEIFDQLKELTATWWLEDVKGNSEPCREYLDGKHGGGYVYETDDDL</sequence>
<feature type="compositionally biased region" description="Low complexity" evidence="1">
    <location>
        <begin position="125"/>
        <end position="148"/>
    </location>
</feature>
<keyword evidence="3" id="KW-1185">Reference proteome</keyword>
<evidence type="ECO:0000313" key="3">
    <source>
        <dbReference type="Proteomes" id="UP000541558"/>
    </source>
</evidence>
<proteinExistence type="predicted"/>
<dbReference type="Proteomes" id="UP000541558">
    <property type="component" value="Unassembled WGS sequence"/>
</dbReference>
<dbReference type="AlphaFoldDB" id="A0A8H5B6J9"/>
<evidence type="ECO:0000256" key="1">
    <source>
        <dbReference type="SAM" id="MobiDB-lite"/>
    </source>
</evidence>
<organism evidence="2 3">
    <name type="scientific">Ephemerocybe angulata</name>
    <dbReference type="NCBI Taxonomy" id="980116"/>
    <lineage>
        <taxon>Eukaryota</taxon>
        <taxon>Fungi</taxon>
        <taxon>Dikarya</taxon>
        <taxon>Basidiomycota</taxon>
        <taxon>Agaricomycotina</taxon>
        <taxon>Agaricomycetes</taxon>
        <taxon>Agaricomycetidae</taxon>
        <taxon>Agaricales</taxon>
        <taxon>Agaricineae</taxon>
        <taxon>Psathyrellaceae</taxon>
        <taxon>Ephemerocybe</taxon>
    </lineage>
</organism>
<gene>
    <name evidence="2" type="ORF">D9611_003690</name>
</gene>
<name>A0A8H5B6J9_9AGAR</name>